<dbReference type="PANTHER" id="PTHR46913:SF1">
    <property type="entry name" value="RING-H2 FINGER PROTEIN ATL16"/>
    <property type="match status" value="1"/>
</dbReference>
<proteinExistence type="predicted"/>
<dbReference type="EMBL" id="NMUH01000575">
    <property type="protein sequence ID" value="MQL81574.1"/>
    <property type="molecule type" value="Genomic_DNA"/>
</dbReference>
<evidence type="ECO:0000256" key="6">
    <source>
        <dbReference type="ARBA" id="ARBA00022692"/>
    </source>
</evidence>
<evidence type="ECO:0000256" key="7">
    <source>
        <dbReference type="ARBA" id="ARBA00022723"/>
    </source>
</evidence>
<dbReference type="Proteomes" id="UP000652761">
    <property type="component" value="Unassembled WGS sequence"/>
</dbReference>
<evidence type="ECO:0000256" key="4">
    <source>
        <dbReference type="ARBA" id="ARBA00012483"/>
    </source>
</evidence>
<protein>
    <recommendedName>
        <fullName evidence="4">RING-type E3 ubiquitin transferase</fullName>
        <ecNumber evidence="4">2.3.2.27</ecNumber>
    </recommendedName>
</protein>
<feature type="region of interest" description="Disordered" evidence="14">
    <location>
        <begin position="204"/>
        <end position="260"/>
    </location>
</feature>
<dbReference type="SUPFAM" id="SSF57850">
    <property type="entry name" value="RING/U-box"/>
    <property type="match status" value="1"/>
</dbReference>
<accession>A0A843UHU4</accession>
<dbReference type="PROSITE" id="PS50089">
    <property type="entry name" value="ZF_RING_2"/>
    <property type="match status" value="1"/>
</dbReference>
<name>A0A843UHU4_COLES</name>
<evidence type="ECO:0000256" key="9">
    <source>
        <dbReference type="ARBA" id="ARBA00022786"/>
    </source>
</evidence>
<evidence type="ECO:0000256" key="13">
    <source>
        <dbReference type="PROSITE-ProRule" id="PRU00175"/>
    </source>
</evidence>
<dbReference type="InterPro" id="IPR001841">
    <property type="entry name" value="Znf_RING"/>
</dbReference>
<comment type="catalytic activity">
    <reaction evidence="1">
        <text>S-ubiquitinyl-[E2 ubiquitin-conjugating enzyme]-L-cysteine + [acceptor protein]-L-lysine = [E2 ubiquitin-conjugating enzyme]-L-cysteine + N(6)-ubiquitinyl-[acceptor protein]-L-lysine.</text>
        <dbReference type="EC" id="2.3.2.27"/>
    </reaction>
</comment>
<dbReference type="CDD" id="cd16461">
    <property type="entry name" value="RING-H2_EL5-like"/>
    <property type="match status" value="1"/>
</dbReference>
<dbReference type="OrthoDB" id="8062037at2759"/>
<evidence type="ECO:0000313" key="18">
    <source>
        <dbReference type="Proteomes" id="UP000652761"/>
    </source>
</evidence>
<dbReference type="InterPro" id="IPR013083">
    <property type="entry name" value="Znf_RING/FYVE/PHD"/>
</dbReference>
<dbReference type="AlphaFoldDB" id="A0A843UHU4"/>
<dbReference type="EC" id="2.3.2.27" evidence="4"/>
<feature type="domain" description="RING-type" evidence="16">
    <location>
        <begin position="142"/>
        <end position="184"/>
    </location>
</feature>
<keyword evidence="18" id="KW-1185">Reference proteome</keyword>
<feature type="region of interest" description="Disordered" evidence="14">
    <location>
        <begin position="1"/>
        <end position="37"/>
    </location>
</feature>
<dbReference type="GO" id="GO:0008270">
    <property type="term" value="F:zinc ion binding"/>
    <property type="evidence" value="ECO:0007669"/>
    <property type="project" value="UniProtKB-KW"/>
</dbReference>
<comment type="caution">
    <text evidence="17">The sequence shown here is derived from an EMBL/GenBank/DDBJ whole genome shotgun (WGS) entry which is preliminary data.</text>
</comment>
<evidence type="ECO:0000256" key="3">
    <source>
        <dbReference type="ARBA" id="ARBA00004906"/>
    </source>
</evidence>
<evidence type="ECO:0000256" key="8">
    <source>
        <dbReference type="ARBA" id="ARBA00022771"/>
    </source>
</evidence>
<evidence type="ECO:0000313" key="17">
    <source>
        <dbReference type="EMBL" id="MQL81574.1"/>
    </source>
</evidence>
<dbReference type="InterPro" id="IPR044600">
    <property type="entry name" value="ATL1/ATL16-like"/>
</dbReference>
<reference evidence="17" key="1">
    <citation type="submission" date="2017-07" db="EMBL/GenBank/DDBJ databases">
        <title>Taro Niue Genome Assembly and Annotation.</title>
        <authorList>
            <person name="Atibalentja N."/>
            <person name="Keating K."/>
            <person name="Fields C.J."/>
        </authorList>
    </citation>
    <scope>NUCLEOTIDE SEQUENCE</scope>
    <source>
        <strain evidence="17">Niue_2</strain>
        <tissue evidence="17">Leaf</tissue>
    </source>
</reference>
<comment type="pathway">
    <text evidence="3">Protein modification; protein ubiquitination.</text>
</comment>
<dbReference type="FunFam" id="3.30.40.10:FF:000187">
    <property type="entry name" value="E3 ubiquitin-protein ligase ATL6"/>
    <property type="match status" value="1"/>
</dbReference>
<dbReference type="GO" id="GO:0016020">
    <property type="term" value="C:membrane"/>
    <property type="evidence" value="ECO:0007669"/>
    <property type="project" value="UniProtKB-SubCell"/>
</dbReference>
<feature type="compositionally biased region" description="Pro residues" evidence="14">
    <location>
        <begin position="18"/>
        <end position="36"/>
    </location>
</feature>
<evidence type="ECO:0000256" key="1">
    <source>
        <dbReference type="ARBA" id="ARBA00000900"/>
    </source>
</evidence>
<keyword evidence="6 15" id="KW-0812">Transmembrane</keyword>
<sequence length="363" mass="39349">MESRSVLAPPLTRNQMLPTPPPDRAYPTPPNHPPPSTADTSFPILAISILGILTTAILLVSYYVFVIKCCLNWRRTDVLGRLSSSRSRLRRWREHDLFTVYASAAERRGLEEAAIQAIPTFRFRKGGGGGGGGEKGGLLHECAVCLNEFEEGEGLRRLPGCAHAFHVDCIDTWLQSNANCPLCRADIAAAGAVRVDQVFAQGADHHEPLPHSGSVVIDVGDDDSDLARRSDSTSPSTQQPQPPQAAAPPAAAPKKGRRRLHHISSMGDECIEGRPGKDEQFVGVQPVRRSFSMDSSCDRQLYLAVQEILQQNPHFCYSREIPVGEGSSSSNGGGHPAARVRRSFFSFGRSSRSSAVLPVAVDP</sequence>
<evidence type="ECO:0000256" key="10">
    <source>
        <dbReference type="ARBA" id="ARBA00022833"/>
    </source>
</evidence>
<evidence type="ECO:0000256" key="15">
    <source>
        <dbReference type="SAM" id="Phobius"/>
    </source>
</evidence>
<evidence type="ECO:0000256" key="11">
    <source>
        <dbReference type="ARBA" id="ARBA00022989"/>
    </source>
</evidence>
<dbReference type="GO" id="GO:0061630">
    <property type="term" value="F:ubiquitin protein ligase activity"/>
    <property type="evidence" value="ECO:0007669"/>
    <property type="project" value="UniProtKB-EC"/>
</dbReference>
<dbReference type="Gene3D" id="3.30.40.10">
    <property type="entry name" value="Zinc/RING finger domain, C3HC4 (zinc finger)"/>
    <property type="match status" value="1"/>
</dbReference>
<evidence type="ECO:0000256" key="14">
    <source>
        <dbReference type="SAM" id="MobiDB-lite"/>
    </source>
</evidence>
<keyword evidence="12 15" id="KW-0472">Membrane</keyword>
<dbReference type="GO" id="GO:0016567">
    <property type="term" value="P:protein ubiquitination"/>
    <property type="evidence" value="ECO:0007669"/>
    <property type="project" value="InterPro"/>
</dbReference>
<dbReference type="SMART" id="SM00184">
    <property type="entry name" value="RING"/>
    <property type="match status" value="1"/>
</dbReference>
<keyword evidence="9" id="KW-0833">Ubl conjugation pathway</keyword>
<dbReference type="Pfam" id="PF13639">
    <property type="entry name" value="zf-RING_2"/>
    <property type="match status" value="1"/>
</dbReference>
<keyword evidence="8 13" id="KW-0863">Zinc-finger</keyword>
<evidence type="ECO:0000259" key="16">
    <source>
        <dbReference type="PROSITE" id="PS50089"/>
    </source>
</evidence>
<comment type="subcellular location">
    <subcellularLocation>
        <location evidence="2">Membrane</location>
        <topology evidence="2">Single-pass membrane protein</topology>
    </subcellularLocation>
</comment>
<gene>
    <name evidence="17" type="ORF">Taro_014020</name>
</gene>
<evidence type="ECO:0000256" key="2">
    <source>
        <dbReference type="ARBA" id="ARBA00004167"/>
    </source>
</evidence>
<keyword evidence="10" id="KW-0862">Zinc</keyword>
<dbReference type="PANTHER" id="PTHR46913">
    <property type="entry name" value="RING-H2 FINGER PROTEIN ATL16"/>
    <property type="match status" value="1"/>
</dbReference>
<evidence type="ECO:0000256" key="12">
    <source>
        <dbReference type="ARBA" id="ARBA00023136"/>
    </source>
</evidence>
<evidence type="ECO:0000256" key="5">
    <source>
        <dbReference type="ARBA" id="ARBA00022679"/>
    </source>
</evidence>
<keyword evidence="11 15" id="KW-1133">Transmembrane helix</keyword>
<keyword evidence="7" id="KW-0479">Metal-binding</keyword>
<organism evidence="17 18">
    <name type="scientific">Colocasia esculenta</name>
    <name type="common">Wild taro</name>
    <name type="synonym">Arum esculentum</name>
    <dbReference type="NCBI Taxonomy" id="4460"/>
    <lineage>
        <taxon>Eukaryota</taxon>
        <taxon>Viridiplantae</taxon>
        <taxon>Streptophyta</taxon>
        <taxon>Embryophyta</taxon>
        <taxon>Tracheophyta</taxon>
        <taxon>Spermatophyta</taxon>
        <taxon>Magnoliopsida</taxon>
        <taxon>Liliopsida</taxon>
        <taxon>Araceae</taxon>
        <taxon>Aroideae</taxon>
        <taxon>Colocasieae</taxon>
        <taxon>Colocasia</taxon>
    </lineage>
</organism>
<keyword evidence="5" id="KW-0808">Transferase</keyword>
<feature type="transmembrane region" description="Helical" evidence="15">
    <location>
        <begin position="42"/>
        <end position="65"/>
    </location>
</feature>